<accession>A0A8H3MHT0</accession>
<gene>
    <name evidence="2" type="ORF">RCL2_002936800</name>
</gene>
<dbReference type="Proteomes" id="UP000615446">
    <property type="component" value="Unassembled WGS sequence"/>
</dbReference>
<comment type="caution">
    <text evidence="2">The sequence shown here is derived from an EMBL/GenBank/DDBJ whole genome shotgun (WGS) entry which is preliminary data.</text>
</comment>
<dbReference type="EMBL" id="BLAL01000319">
    <property type="protein sequence ID" value="GET03019.1"/>
    <property type="molecule type" value="Genomic_DNA"/>
</dbReference>
<keyword evidence="1" id="KW-0472">Membrane</keyword>
<keyword evidence="1" id="KW-0812">Transmembrane</keyword>
<proteinExistence type="predicted"/>
<reference evidence="2" key="1">
    <citation type="submission" date="2019-10" db="EMBL/GenBank/DDBJ databases">
        <title>Conservation and host-specific expression of non-tandemly repeated heterogenous ribosome RNA gene in arbuscular mycorrhizal fungi.</title>
        <authorList>
            <person name="Maeda T."/>
            <person name="Kobayashi Y."/>
            <person name="Nakagawa T."/>
            <person name="Ezawa T."/>
            <person name="Yamaguchi K."/>
            <person name="Bino T."/>
            <person name="Nishimoto Y."/>
            <person name="Shigenobu S."/>
            <person name="Kawaguchi M."/>
        </authorList>
    </citation>
    <scope>NUCLEOTIDE SEQUENCE</scope>
    <source>
        <strain evidence="2">HR1</strain>
    </source>
</reference>
<protein>
    <submittedName>
        <fullName evidence="2">Uncharacterized protein</fullName>
    </submittedName>
</protein>
<feature type="transmembrane region" description="Helical" evidence="1">
    <location>
        <begin position="28"/>
        <end position="47"/>
    </location>
</feature>
<evidence type="ECO:0000256" key="1">
    <source>
        <dbReference type="SAM" id="Phobius"/>
    </source>
</evidence>
<dbReference type="AlphaFoldDB" id="A0A8H3MHT0"/>
<evidence type="ECO:0000313" key="2">
    <source>
        <dbReference type="EMBL" id="GET03019.1"/>
    </source>
</evidence>
<keyword evidence="1" id="KW-1133">Transmembrane helix</keyword>
<evidence type="ECO:0000313" key="3">
    <source>
        <dbReference type="Proteomes" id="UP000615446"/>
    </source>
</evidence>
<sequence length="76" mass="8484">MSSNESSPSFLCRSLGLLDGRVSRRVEFCAPGLFGRIFLLTAVFMLLEARLRRLLDRSSVTLSADSNDYSSGFWTC</sequence>
<name>A0A8H3MHT0_9GLOM</name>
<organism evidence="2 3">
    <name type="scientific">Rhizophagus clarus</name>
    <dbReference type="NCBI Taxonomy" id="94130"/>
    <lineage>
        <taxon>Eukaryota</taxon>
        <taxon>Fungi</taxon>
        <taxon>Fungi incertae sedis</taxon>
        <taxon>Mucoromycota</taxon>
        <taxon>Glomeromycotina</taxon>
        <taxon>Glomeromycetes</taxon>
        <taxon>Glomerales</taxon>
        <taxon>Glomeraceae</taxon>
        <taxon>Rhizophagus</taxon>
    </lineage>
</organism>